<evidence type="ECO:0000313" key="1">
    <source>
        <dbReference type="EMBL" id="KAB5607173.1"/>
    </source>
</evidence>
<protein>
    <submittedName>
        <fullName evidence="1">Uncharacterized protein</fullName>
    </submittedName>
</protein>
<dbReference type="Proteomes" id="UP000326336">
    <property type="component" value="Unassembled WGS sequence"/>
</dbReference>
<comment type="caution">
    <text evidence="1">The sequence shown here is derived from an EMBL/GenBank/DDBJ whole genome shotgun (WGS) entry which is preliminary data.</text>
</comment>
<organism evidence="1 2">
    <name type="scientific">Bifidobacterium jacchi</name>
    <dbReference type="NCBI Taxonomy" id="2490545"/>
    <lineage>
        <taxon>Bacteria</taxon>
        <taxon>Bacillati</taxon>
        <taxon>Actinomycetota</taxon>
        <taxon>Actinomycetes</taxon>
        <taxon>Bifidobacteriales</taxon>
        <taxon>Bifidobacteriaceae</taxon>
        <taxon>Bifidobacterium</taxon>
    </lineage>
</organism>
<proteinExistence type="predicted"/>
<dbReference type="AlphaFoldDB" id="A0A5N5RIY1"/>
<keyword evidence="2" id="KW-1185">Reference proteome</keyword>
<evidence type="ECO:0000313" key="2">
    <source>
        <dbReference type="Proteomes" id="UP000326336"/>
    </source>
</evidence>
<accession>A0A5N5RIY1</accession>
<name>A0A5N5RIY1_9BIFI</name>
<gene>
    <name evidence="1" type="ORF">EHS19_05350</name>
</gene>
<reference evidence="1 2" key="1">
    <citation type="journal article" date="2019" name="Int. J. Syst. Evol. Microbiol.">
        <title>Bifidobacterium jacchi sp. nov., isolated from the faeces of a baby common marmoset (Callithrix jacchus).</title>
        <authorList>
            <person name="Modesto M."/>
            <person name="Watanabe K."/>
            <person name="Arita M."/>
            <person name="Satti M."/>
            <person name="Oki K."/>
            <person name="Sciavilla P."/>
            <person name="Patavino C."/>
            <person name="Camma C."/>
            <person name="Michelini S."/>
            <person name="Sgorbati B."/>
            <person name="Mattarelli P."/>
        </authorList>
    </citation>
    <scope>NUCLEOTIDE SEQUENCE [LARGE SCALE GENOMIC DNA]</scope>
    <source>
        <strain evidence="1 2">MRM 9.3</strain>
    </source>
</reference>
<sequence length="135" mass="14314">MAGFDGDDGAVSLPHAVSAIAMSSAAASASSSRMFRVMVELWLFMMIPCCVENGVKCVALIAGILDVLMLLECTPISSAERGAFPIPLTYPMSASASSISGISGFGSIEDEQRMDVVYRVRSAFRLACPVYPLRP</sequence>
<dbReference type="EMBL" id="RQSP01000014">
    <property type="protein sequence ID" value="KAB5607173.1"/>
    <property type="molecule type" value="Genomic_DNA"/>
</dbReference>